<organism evidence="2 3">
    <name type="scientific">Escherichia coli TA447</name>
    <dbReference type="NCBI Taxonomy" id="656447"/>
    <lineage>
        <taxon>Bacteria</taxon>
        <taxon>Pseudomonadati</taxon>
        <taxon>Pseudomonadota</taxon>
        <taxon>Gammaproteobacteria</taxon>
        <taxon>Enterobacterales</taxon>
        <taxon>Enterobacteriaceae</taxon>
        <taxon>Escherichia</taxon>
    </lineage>
</organism>
<protein>
    <submittedName>
        <fullName evidence="2">Membrane protein, suppressor for copper-sensitivity A</fullName>
    </submittedName>
</protein>
<keyword evidence="1" id="KW-1133">Transmembrane helix</keyword>
<accession>A0A1X3IT46</accession>
<name>A0A1X3IT46_ECOLX</name>
<dbReference type="EMBL" id="ADIZ01000046">
    <property type="protein sequence ID" value="OSK88013.1"/>
    <property type="molecule type" value="Genomic_DNA"/>
</dbReference>
<keyword evidence="1" id="KW-0472">Membrane</keyword>
<sequence>MVKRERTGWLLLCIAFVVVIVCTVQHMACLHSLQMSSAAITQIPDAQVNTDDASSESLCKSRSPSLLSASPFIFEGAILHLGLMVILLAPKQISRLRLFPLRVILPPDLRVYLRFCVFRE</sequence>
<proteinExistence type="predicted"/>
<gene>
    <name evidence="2" type="ORF">ECXG_04210</name>
</gene>
<evidence type="ECO:0000313" key="3">
    <source>
        <dbReference type="Proteomes" id="UP000193942"/>
    </source>
</evidence>
<dbReference type="AlphaFoldDB" id="A0A1X3IT46"/>
<comment type="caution">
    <text evidence="2">The sequence shown here is derived from an EMBL/GenBank/DDBJ whole genome shotgun (WGS) entry which is preliminary data.</text>
</comment>
<evidence type="ECO:0000256" key="1">
    <source>
        <dbReference type="SAM" id="Phobius"/>
    </source>
</evidence>
<reference evidence="2 3" key="1">
    <citation type="submission" date="2010-04" db="EMBL/GenBank/DDBJ databases">
        <title>The Genome Sequence of Escherichia coli TA447.</title>
        <authorList>
            <consortium name="The Broad Institute Genome Sequencing Platform"/>
            <consortium name="The Broad Institute Genome Sequencing Center for Infectious Disease"/>
            <person name="Feldgarden M."/>
            <person name="Gordon D.M."/>
            <person name="Johnson J.R."/>
            <person name="Johnston B.D."/>
            <person name="Young S."/>
            <person name="Zeng Q."/>
            <person name="Koehrsen M."/>
            <person name="Alvarado L."/>
            <person name="Berlin A.M."/>
            <person name="Borenstein D."/>
            <person name="Chapman S.B."/>
            <person name="Chen Z."/>
            <person name="Engels R."/>
            <person name="Freedman E."/>
            <person name="Gellesch M."/>
            <person name="Goldberg J."/>
            <person name="Griggs A."/>
            <person name="Gujja S."/>
            <person name="Heilman E.R."/>
            <person name="Heiman D.I."/>
            <person name="Hepburn T.A."/>
            <person name="Howarth C."/>
            <person name="Jen D."/>
            <person name="Larson L."/>
            <person name="Mehta T."/>
            <person name="Park D."/>
            <person name="Pearson M."/>
            <person name="Richards J."/>
            <person name="Roberts A."/>
            <person name="Saif S."/>
            <person name="Shea T.D."/>
            <person name="Shenoy N."/>
            <person name="Sisk P."/>
            <person name="Stolte C."/>
            <person name="Sykes S.N."/>
            <person name="Walk T."/>
            <person name="White J."/>
            <person name="Yandava C."/>
            <person name="Haas B."/>
            <person name="Henn M.R."/>
            <person name="Nusbaum C."/>
            <person name="Birren B."/>
        </authorList>
    </citation>
    <scope>NUCLEOTIDE SEQUENCE [LARGE SCALE GENOMIC DNA]</scope>
    <source>
        <strain evidence="2 3">TA447</strain>
    </source>
</reference>
<keyword evidence="1" id="KW-0812">Transmembrane</keyword>
<evidence type="ECO:0000313" key="2">
    <source>
        <dbReference type="EMBL" id="OSK88013.1"/>
    </source>
</evidence>
<dbReference type="Proteomes" id="UP000193942">
    <property type="component" value="Unassembled WGS sequence"/>
</dbReference>
<dbReference type="RefSeq" id="WP_085453311.1">
    <property type="nucleotide sequence ID" value="NZ_ADIZ01000046.1"/>
</dbReference>
<feature type="transmembrane region" description="Helical" evidence="1">
    <location>
        <begin position="65"/>
        <end position="89"/>
    </location>
</feature>